<protein>
    <submittedName>
        <fullName evidence="1">Uncharacterized protein</fullName>
    </submittedName>
</protein>
<gene>
    <name evidence="1" type="ORF">HMPREF9013_0652</name>
</gene>
<dbReference type="eggNOG" id="ENOG5031URS">
    <property type="taxonomic scope" value="Bacteria"/>
</dbReference>
<dbReference type="EMBL" id="ADFR01000007">
    <property type="protein sequence ID" value="EFC05729.1"/>
    <property type="molecule type" value="Genomic_DNA"/>
</dbReference>
<dbReference type="STRING" id="679192.HMPREF9013_0652"/>
<dbReference type="AlphaFoldDB" id="D2MNW0"/>
<dbReference type="Proteomes" id="UP000005017">
    <property type="component" value="Unassembled WGS sequence"/>
</dbReference>
<evidence type="ECO:0000313" key="1">
    <source>
        <dbReference type="EMBL" id="EFC05729.1"/>
    </source>
</evidence>
<reference evidence="2" key="1">
    <citation type="submission" date="2009-12" db="EMBL/GenBank/DDBJ databases">
        <title>Sequence of Clostridiales genomosp. BVAB3 str. UPII9-5.</title>
        <authorList>
            <person name="Madupu R."/>
            <person name="Durkin A.S."/>
            <person name="Torralba M."/>
            <person name="Methe B."/>
            <person name="Sutton G.G."/>
            <person name="Strausberg R.L."/>
            <person name="Nelson K.E."/>
        </authorList>
    </citation>
    <scope>NUCLEOTIDE SEQUENCE [LARGE SCALE GENOMIC DNA]</scope>
    <source>
        <strain evidence="2">W1219</strain>
    </source>
</reference>
<dbReference type="OrthoDB" id="8779193at2"/>
<evidence type="ECO:0000313" key="2">
    <source>
        <dbReference type="Proteomes" id="UP000005017"/>
    </source>
</evidence>
<dbReference type="RefSeq" id="WP_006627061.1">
    <property type="nucleotide sequence ID" value="NZ_ADFR01000007.1"/>
</dbReference>
<comment type="caution">
    <text evidence="1">The sequence shown here is derived from an EMBL/GenBank/DDBJ whole genome shotgun (WGS) entry which is preliminary data.</text>
</comment>
<keyword evidence="2" id="KW-1185">Reference proteome</keyword>
<organism evidence="1 2">
    <name type="scientific">Bulleidia extructa W1219</name>
    <dbReference type="NCBI Taxonomy" id="679192"/>
    <lineage>
        <taxon>Bacteria</taxon>
        <taxon>Bacillati</taxon>
        <taxon>Bacillota</taxon>
        <taxon>Erysipelotrichia</taxon>
        <taxon>Erysipelotrichales</taxon>
        <taxon>Erysipelotrichaceae</taxon>
        <taxon>Bulleidia</taxon>
    </lineage>
</organism>
<sequence>MAYTQEDFQEWIFYISDKMDQFTNEFAKDNHLILDYTRASLDDLERWILNHYSNIQALIEDRDTLDRLTIYIGQTFRKYIGGKWVIDLKNKKNAYYSMPTLTDPSYRGEVYIAPMTFATACINRNRGNYISWILTNNIADQIKKIDDLVEFMEKEYYSFDSFSIGKYRAKEGLFLEWDGKNYIYGYSERGNREIEKTFSREEEAVQYVMKQISEGKVSNDHLVAWTWTKEEIEQAEKELQERFIPFKRNDIPCFDIKGRTAYRIFVYGKNVKYLDDFQKKYRYIHV</sequence>
<proteinExistence type="predicted"/>
<name>D2MNW0_9FIRM</name>
<accession>D2MNW0</accession>